<dbReference type="STRING" id="431595.K3W7X0"/>
<dbReference type="FunFam" id="3.20.20.300:FF:000007">
    <property type="entry name" value="Lysosomal beta glucosidase"/>
    <property type="match status" value="1"/>
</dbReference>
<dbReference type="InterPro" id="IPR036881">
    <property type="entry name" value="Glyco_hydro_3_C_sf"/>
</dbReference>
<comment type="catalytic activity">
    <reaction evidence="1">
        <text>Hydrolysis of terminal, non-reducing beta-D-glucosyl residues with release of beta-D-glucose.</text>
        <dbReference type="EC" id="3.2.1.21"/>
    </reaction>
</comment>
<reference evidence="9" key="1">
    <citation type="journal article" date="2010" name="Genome Biol.">
        <title>Genome sequence of the necrotrophic plant pathogen Pythium ultimum reveals original pathogenicity mechanisms and effector repertoire.</title>
        <authorList>
            <person name="Levesque C.A."/>
            <person name="Brouwer H."/>
            <person name="Cano L."/>
            <person name="Hamilton J.P."/>
            <person name="Holt C."/>
            <person name="Huitema E."/>
            <person name="Raffaele S."/>
            <person name="Robideau G.P."/>
            <person name="Thines M."/>
            <person name="Win J."/>
            <person name="Zerillo M.M."/>
            <person name="Beakes G.W."/>
            <person name="Boore J.L."/>
            <person name="Busam D."/>
            <person name="Dumas B."/>
            <person name="Ferriera S."/>
            <person name="Fuerstenberg S.I."/>
            <person name="Gachon C.M."/>
            <person name="Gaulin E."/>
            <person name="Govers F."/>
            <person name="Grenville-Briggs L."/>
            <person name="Horner N."/>
            <person name="Hostetler J."/>
            <person name="Jiang R.H."/>
            <person name="Johnson J."/>
            <person name="Krajaejun T."/>
            <person name="Lin H."/>
            <person name="Meijer H.J."/>
            <person name="Moore B."/>
            <person name="Morris P."/>
            <person name="Phuntmart V."/>
            <person name="Puiu D."/>
            <person name="Shetty J."/>
            <person name="Stajich J.E."/>
            <person name="Tripathy S."/>
            <person name="Wawra S."/>
            <person name="van West P."/>
            <person name="Whitty B.R."/>
            <person name="Coutinho P.M."/>
            <person name="Henrissat B."/>
            <person name="Martin F."/>
            <person name="Thomas P.D."/>
            <person name="Tyler B.M."/>
            <person name="De Vries R.P."/>
            <person name="Kamoun S."/>
            <person name="Yandell M."/>
            <person name="Tisserat N."/>
            <person name="Buell C.R."/>
        </authorList>
    </citation>
    <scope>NUCLEOTIDE SEQUENCE</scope>
    <source>
        <strain evidence="9">DAOM:BR144</strain>
    </source>
</reference>
<evidence type="ECO:0000256" key="6">
    <source>
        <dbReference type="ARBA" id="ARBA00023295"/>
    </source>
</evidence>
<sequence>MLSSMSLYDMVGQMTQLDISTVMNPNMTLNEDKVRRHAKLKIGSYLNAPAFLNSTNGTQARVFSVKEWRSVIAQIQEIFLEVPGGHPILYGIDSVHGAIHVKGAVIFGQQINAAATFNPQLVYEMGRIASRDTLAAGIPWLFSPILEIAQNPLWSRTFETFGEDPHLASVMADAIIRGYQDNNSSAACMKHVIGYSKTSTGHDRDAVTLSDYDLLNYFAPPFLAATKAGVMTAMENYISINGVPVVANTKILQDLLRHDMKFDGLLVTDWSEINNLHDWHRVAATQDIAVEMAIRRTPIDMSMVPYNTSFIDSVTKAVQKYPDLLQRVKDSVRRILIVKAKLGLYQNPVPGAEHVENIGQAEDKRIALQLARESIVLLKNRNNILPLQENSTVFLTGHAADNVGLLCGGWTLTWQGVSGNSMFLNGVSLKQGIMNVLNGNSSITYFNPLQPSGLLQSGELGMAKIMARAAEFTIISIGEGTYAEKPGDIEDLSLPPGQIEYVREIASTGTKIILVLAQGRPRLLDGIADIVHAVIFAMLPGELGGQALAEIMYGVVNPSGKLPITYPKHPGSISIPYNRRVTTRCESSACEMEWDFGSGLSYTSFEYSNLRLSKTNVSNAEDEHLVANFTVTNTGQHAGKETIMLFLTQLYRTNSVPEVKQLKKFSKILLQPGESRHMSFTLTREDWGFFDPQIGRGFNRVVEDGEYVIAVRPDMDCNVYTPESIQAHPLCAKFTIGSTGA</sequence>
<keyword evidence="6" id="KW-0326">Glycosidase</keyword>
<dbReference type="PRINTS" id="PR00133">
    <property type="entry name" value="GLHYDRLASE3"/>
</dbReference>
<dbReference type="FunFam" id="3.40.50.1700:FF:000006">
    <property type="entry name" value="Lysosomal beta glucosidase"/>
    <property type="match status" value="1"/>
</dbReference>
<dbReference type="OMA" id="GCHIYKW"/>
<dbReference type="VEuPathDB" id="FungiDB:PYU1_G001061"/>
<protein>
    <recommendedName>
        <fullName evidence="3">beta-glucosidase</fullName>
        <ecNumber evidence="3">3.2.1.21</ecNumber>
    </recommendedName>
</protein>
<dbReference type="Pfam" id="PF14310">
    <property type="entry name" value="Fn3-like"/>
    <property type="match status" value="1"/>
</dbReference>
<dbReference type="InterPro" id="IPR051915">
    <property type="entry name" value="Cellulose_Degrad_GH3"/>
</dbReference>
<dbReference type="SUPFAM" id="SSF51445">
    <property type="entry name" value="(Trans)glycosidases"/>
    <property type="match status" value="1"/>
</dbReference>
<comment type="similarity">
    <text evidence="2">Belongs to the glycosyl hydrolase 3 family.</text>
</comment>
<keyword evidence="9" id="KW-1185">Reference proteome</keyword>
<keyword evidence="4" id="KW-0732">Signal</keyword>
<dbReference type="GO" id="GO:0008422">
    <property type="term" value="F:beta-glucosidase activity"/>
    <property type="evidence" value="ECO:0007669"/>
    <property type="project" value="UniProtKB-EC"/>
</dbReference>
<dbReference type="SUPFAM" id="SSF52279">
    <property type="entry name" value="Beta-D-glucan exohydrolase, C-terminal domain"/>
    <property type="match status" value="1"/>
</dbReference>
<evidence type="ECO:0000313" key="8">
    <source>
        <dbReference type="EnsemblProtists" id="PYU1_T001061"/>
    </source>
</evidence>
<dbReference type="InterPro" id="IPR001764">
    <property type="entry name" value="Glyco_hydro_3_N"/>
</dbReference>
<evidence type="ECO:0000259" key="7">
    <source>
        <dbReference type="SMART" id="SM01217"/>
    </source>
</evidence>
<dbReference type="Proteomes" id="UP000019132">
    <property type="component" value="Unassembled WGS sequence"/>
</dbReference>
<proteinExistence type="inferred from homology"/>
<dbReference type="InterPro" id="IPR002772">
    <property type="entry name" value="Glyco_hydro_3_C"/>
</dbReference>
<feature type="domain" description="Fibronectin type III-like" evidence="7">
    <location>
        <begin position="641"/>
        <end position="715"/>
    </location>
</feature>
<evidence type="ECO:0000256" key="3">
    <source>
        <dbReference type="ARBA" id="ARBA00012744"/>
    </source>
</evidence>
<evidence type="ECO:0000256" key="2">
    <source>
        <dbReference type="ARBA" id="ARBA00005336"/>
    </source>
</evidence>
<dbReference type="InterPro" id="IPR026891">
    <property type="entry name" value="Fn3-like"/>
</dbReference>
<dbReference type="Gene3D" id="3.40.50.1700">
    <property type="entry name" value="Glycoside hydrolase family 3 C-terminal domain"/>
    <property type="match status" value="1"/>
</dbReference>
<evidence type="ECO:0000256" key="4">
    <source>
        <dbReference type="ARBA" id="ARBA00022729"/>
    </source>
</evidence>
<dbReference type="PANTHER" id="PTHR30620:SF16">
    <property type="entry name" value="LYSOSOMAL BETA GLUCOSIDASE"/>
    <property type="match status" value="1"/>
</dbReference>
<reference evidence="9" key="2">
    <citation type="submission" date="2010-04" db="EMBL/GenBank/DDBJ databases">
        <authorList>
            <person name="Buell R."/>
            <person name="Hamilton J."/>
            <person name="Hostetler J."/>
        </authorList>
    </citation>
    <scope>NUCLEOTIDE SEQUENCE [LARGE SCALE GENOMIC DNA]</scope>
    <source>
        <strain evidence="9">DAOM:BR144</strain>
    </source>
</reference>
<dbReference type="Gene3D" id="3.20.20.300">
    <property type="entry name" value="Glycoside hydrolase, family 3, N-terminal domain"/>
    <property type="match status" value="1"/>
</dbReference>
<dbReference type="InterPro" id="IPR013783">
    <property type="entry name" value="Ig-like_fold"/>
</dbReference>
<name>K3W7X0_GLOUD</name>
<evidence type="ECO:0000256" key="1">
    <source>
        <dbReference type="ARBA" id="ARBA00000448"/>
    </source>
</evidence>
<dbReference type="PANTHER" id="PTHR30620">
    <property type="entry name" value="PERIPLASMIC BETA-GLUCOSIDASE-RELATED"/>
    <property type="match status" value="1"/>
</dbReference>
<dbReference type="AlphaFoldDB" id="K3W7X0"/>
<accession>K3W7X0</accession>
<evidence type="ECO:0000256" key="5">
    <source>
        <dbReference type="ARBA" id="ARBA00022801"/>
    </source>
</evidence>
<dbReference type="Pfam" id="PF01915">
    <property type="entry name" value="Glyco_hydro_3_C"/>
    <property type="match status" value="1"/>
</dbReference>
<dbReference type="InterPro" id="IPR036962">
    <property type="entry name" value="Glyco_hydro_3_N_sf"/>
</dbReference>
<organism evidence="8 9">
    <name type="scientific">Globisporangium ultimum (strain ATCC 200006 / CBS 805.95 / DAOM BR144)</name>
    <name type="common">Pythium ultimum</name>
    <dbReference type="NCBI Taxonomy" id="431595"/>
    <lineage>
        <taxon>Eukaryota</taxon>
        <taxon>Sar</taxon>
        <taxon>Stramenopiles</taxon>
        <taxon>Oomycota</taxon>
        <taxon>Peronosporomycetes</taxon>
        <taxon>Pythiales</taxon>
        <taxon>Pythiaceae</taxon>
        <taxon>Globisporangium</taxon>
    </lineage>
</organism>
<keyword evidence="5" id="KW-0378">Hydrolase</keyword>
<dbReference type="eggNOG" id="ENOG502QQ55">
    <property type="taxonomic scope" value="Eukaryota"/>
</dbReference>
<dbReference type="EnsemblProtists" id="PYU1_T001061">
    <property type="protein sequence ID" value="PYU1_T001061"/>
    <property type="gene ID" value="PYU1_G001061"/>
</dbReference>
<dbReference type="EMBL" id="GL376620">
    <property type="status" value="NOT_ANNOTATED_CDS"/>
    <property type="molecule type" value="Genomic_DNA"/>
</dbReference>
<dbReference type="InterPro" id="IPR017853">
    <property type="entry name" value="GH"/>
</dbReference>
<dbReference type="GO" id="GO:0009251">
    <property type="term" value="P:glucan catabolic process"/>
    <property type="evidence" value="ECO:0007669"/>
    <property type="project" value="TreeGrafter"/>
</dbReference>
<dbReference type="SMART" id="SM01217">
    <property type="entry name" value="Fn3_like"/>
    <property type="match status" value="1"/>
</dbReference>
<reference evidence="8" key="3">
    <citation type="submission" date="2015-02" db="UniProtKB">
        <authorList>
            <consortium name="EnsemblProtists"/>
        </authorList>
    </citation>
    <scope>IDENTIFICATION</scope>
    <source>
        <strain evidence="8">DAOM BR144</strain>
    </source>
</reference>
<evidence type="ECO:0000313" key="9">
    <source>
        <dbReference type="Proteomes" id="UP000019132"/>
    </source>
</evidence>
<dbReference type="Pfam" id="PF00933">
    <property type="entry name" value="Glyco_hydro_3"/>
    <property type="match status" value="1"/>
</dbReference>
<dbReference type="Gene3D" id="2.60.40.10">
    <property type="entry name" value="Immunoglobulins"/>
    <property type="match status" value="1"/>
</dbReference>
<dbReference type="HOGENOM" id="CLU_004542_5_2_1"/>
<dbReference type="EC" id="3.2.1.21" evidence="3"/>
<dbReference type="FunFam" id="2.60.40.10:FF:000731">
    <property type="entry name" value="Lysosomal beta glucosidase"/>
    <property type="match status" value="1"/>
</dbReference>
<dbReference type="InParanoid" id="K3W7X0"/>